<dbReference type="InterPro" id="IPR011864">
    <property type="entry name" value="Phosphate_PstC"/>
</dbReference>
<comment type="caution">
    <text evidence="12">The sequence shown here is derived from an EMBL/GenBank/DDBJ whole genome shotgun (WGS) entry which is preliminary data.</text>
</comment>
<dbReference type="AlphaFoldDB" id="A0A2P8CBS9"/>
<evidence type="ECO:0000256" key="1">
    <source>
        <dbReference type="ARBA" id="ARBA00004651"/>
    </source>
</evidence>
<reference evidence="12 13" key="1">
    <citation type="submission" date="2018-03" db="EMBL/GenBank/DDBJ databases">
        <title>Genomic Encyclopedia of Archaeal and Bacterial Type Strains, Phase II (KMG-II): from individual species to whole genera.</title>
        <authorList>
            <person name="Goeker M."/>
        </authorList>
    </citation>
    <scope>NUCLEOTIDE SEQUENCE [LARGE SCALE GENOMIC DNA]</scope>
    <source>
        <strain evidence="12 13">DSM 27267</strain>
    </source>
</reference>
<feature type="transmembrane region" description="Helical" evidence="9">
    <location>
        <begin position="146"/>
        <end position="166"/>
    </location>
</feature>
<feature type="transmembrane region" description="Helical" evidence="9">
    <location>
        <begin position="266"/>
        <end position="289"/>
    </location>
</feature>
<feature type="transmembrane region" description="Helical" evidence="9">
    <location>
        <begin position="204"/>
        <end position="229"/>
    </location>
</feature>
<sequence>MNRIRRISDLLVNIWMRAGLYFLLALPVLIGVGLYWKAAPIIGGHSLRDLLFSRQWFPMKGEFGFMPFIYSSAYVTVLAFILSAPLCLFAAIYLTQFGKHRLLQVMLPVIDILAGIPSVVYGVWGVLVIVPAVAEYVAPLFGVASSGYSLLSGGIVLAVMCIPYMLNMLIEVFQTIPVGMKEASLSLGATHWEMVKHVIIRKGFPGILSAFGLGIAKAFGETIAVLMVVGNTLDISVSPFSPGYPLPALIANNYGEMMSIPDYDSALMFAALLLFVIILIINLFFRYFIHQTEKI</sequence>
<keyword evidence="6 9" id="KW-0812">Transmembrane</keyword>
<dbReference type="CDD" id="cd06261">
    <property type="entry name" value="TM_PBP2"/>
    <property type="match status" value="1"/>
</dbReference>
<comment type="function">
    <text evidence="10">Part of the binding-protein-dependent transport system for phosphate; probably responsible for the translocation of the substrate across the membrane.</text>
</comment>
<name>A0A2P8CBS9_9BACT</name>
<dbReference type="RefSeq" id="WP_246187253.1">
    <property type="nucleotide sequence ID" value="NZ_BLAU01000001.1"/>
</dbReference>
<evidence type="ECO:0000259" key="11">
    <source>
        <dbReference type="PROSITE" id="PS50928"/>
    </source>
</evidence>
<dbReference type="InterPro" id="IPR051124">
    <property type="entry name" value="Phosphate_Transport_Permease"/>
</dbReference>
<gene>
    <name evidence="12" type="ORF">CLV93_106169</name>
</gene>
<evidence type="ECO:0000256" key="10">
    <source>
        <dbReference type="RuleBase" id="RU363054"/>
    </source>
</evidence>
<evidence type="ECO:0000256" key="4">
    <source>
        <dbReference type="ARBA" id="ARBA00022475"/>
    </source>
</evidence>
<keyword evidence="8 9" id="KW-0472">Membrane</keyword>
<dbReference type="InterPro" id="IPR035906">
    <property type="entry name" value="MetI-like_sf"/>
</dbReference>
<dbReference type="GO" id="GO:0006817">
    <property type="term" value="P:phosphate ion transport"/>
    <property type="evidence" value="ECO:0007669"/>
    <property type="project" value="UniProtKB-KW"/>
</dbReference>
<keyword evidence="3 9" id="KW-0813">Transport</keyword>
<evidence type="ECO:0000256" key="8">
    <source>
        <dbReference type="ARBA" id="ARBA00023136"/>
    </source>
</evidence>
<dbReference type="PANTHER" id="PTHR30425:SF1">
    <property type="entry name" value="PHOSPHATE TRANSPORT SYSTEM PERMEASE PROTEIN PSTC"/>
    <property type="match status" value="1"/>
</dbReference>
<feature type="transmembrane region" description="Helical" evidence="9">
    <location>
        <begin position="20"/>
        <end position="38"/>
    </location>
</feature>
<evidence type="ECO:0000256" key="3">
    <source>
        <dbReference type="ARBA" id="ARBA00022448"/>
    </source>
</evidence>
<dbReference type="PANTHER" id="PTHR30425">
    <property type="entry name" value="PHOSPHATE TRANSPORT SYSTEM PERMEASE PROTEIN PST"/>
    <property type="match status" value="1"/>
</dbReference>
<dbReference type="GO" id="GO:0005315">
    <property type="term" value="F:phosphate transmembrane transporter activity"/>
    <property type="evidence" value="ECO:0007669"/>
    <property type="project" value="InterPro"/>
</dbReference>
<keyword evidence="5 10" id="KW-0592">Phosphate transport</keyword>
<evidence type="ECO:0000313" key="13">
    <source>
        <dbReference type="Proteomes" id="UP000240621"/>
    </source>
</evidence>
<feature type="transmembrane region" description="Helical" evidence="9">
    <location>
        <begin position="68"/>
        <end position="94"/>
    </location>
</feature>
<evidence type="ECO:0000256" key="9">
    <source>
        <dbReference type="RuleBase" id="RU363032"/>
    </source>
</evidence>
<comment type="subcellular location">
    <subcellularLocation>
        <location evidence="1 9">Cell membrane</location>
        <topology evidence="1 9">Multi-pass membrane protein</topology>
    </subcellularLocation>
</comment>
<proteinExistence type="inferred from homology"/>
<comment type="similarity">
    <text evidence="2 10">Belongs to the binding-protein-dependent transport system permease family. CysTW subfamily.</text>
</comment>
<evidence type="ECO:0000256" key="2">
    <source>
        <dbReference type="ARBA" id="ARBA00007069"/>
    </source>
</evidence>
<dbReference type="Pfam" id="PF00528">
    <property type="entry name" value="BPD_transp_1"/>
    <property type="match status" value="1"/>
</dbReference>
<dbReference type="Gene3D" id="1.10.3720.10">
    <property type="entry name" value="MetI-like"/>
    <property type="match status" value="1"/>
</dbReference>
<feature type="transmembrane region" description="Helical" evidence="9">
    <location>
        <begin position="106"/>
        <end position="134"/>
    </location>
</feature>
<keyword evidence="4 10" id="KW-1003">Cell membrane</keyword>
<evidence type="ECO:0000313" key="12">
    <source>
        <dbReference type="EMBL" id="PSK82421.1"/>
    </source>
</evidence>
<protein>
    <recommendedName>
        <fullName evidence="10">Phosphate transport system permease protein</fullName>
    </recommendedName>
</protein>
<dbReference type="PROSITE" id="PS50928">
    <property type="entry name" value="ABC_TM1"/>
    <property type="match status" value="1"/>
</dbReference>
<keyword evidence="7 9" id="KW-1133">Transmembrane helix</keyword>
<feature type="domain" description="ABC transmembrane type-1" evidence="11">
    <location>
        <begin position="69"/>
        <end position="285"/>
    </location>
</feature>
<organism evidence="12 13">
    <name type="scientific">Prolixibacter denitrificans</name>
    <dbReference type="NCBI Taxonomy" id="1541063"/>
    <lineage>
        <taxon>Bacteria</taxon>
        <taxon>Pseudomonadati</taxon>
        <taxon>Bacteroidota</taxon>
        <taxon>Bacteroidia</taxon>
        <taxon>Marinilabiliales</taxon>
        <taxon>Prolixibacteraceae</taxon>
        <taxon>Prolixibacter</taxon>
    </lineage>
</organism>
<dbReference type="Proteomes" id="UP000240621">
    <property type="component" value="Unassembled WGS sequence"/>
</dbReference>
<dbReference type="NCBIfam" id="TIGR02138">
    <property type="entry name" value="phosphate_pstC"/>
    <property type="match status" value="1"/>
</dbReference>
<accession>A0A2P8CBS9</accession>
<dbReference type="EMBL" id="PYGC01000006">
    <property type="protein sequence ID" value="PSK82421.1"/>
    <property type="molecule type" value="Genomic_DNA"/>
</dbReference>
<dbReference type="GO" id="GO:0005886">
    <property type="term" value="C:plasma membrane"/>
    <property type="evidence" value="ECO:0007669"/>
    <property type="project" value="UniProtKB-SubCell"/>
</dbReference>
<evidence type="ECO:0000256" key="7">
    <source>
        <dbReference type="ARBA" id="ARBA00022989"/>
    </source>
</evidence>
<dbReference type="SUPFAM" id="SSF161098">
    <property type="entry name" value="MetI-like"/>
    <property type="match status" value="1"/>
</dbReference>
<dbReference type="InterPro" id="IPR000515">
    <property type="entry name" value="MetI-like"/>
</dbReference>
<evidence type="ECO:0000256" key="5">
    <source>
        <dbReference type="ARBA" id="ARBA00022592"/>
    </source>
</evidence>
<evidence type="ECO:0000256" key="6">
    <source>
        <dbReference type="ARBA" id="ARBA00022692"/>
    </source>
</evidence>